<gene>
    <name evidence="2" type="ORF">LOD99_11888</name>
</gene>
<dbReference type="PANTHER" id="PTHR11539">
    <property type="entry name" value="VDJ RECOMBINATION ACTIVATING PROTEIN 1 RAG1"/>
    <property type="match status" value="1"/>
</dbReference>
<dbReference type="Proteomes" id="UP001165289">
    <property type="component" value="Unassembled WGS sequence"/>
</dbReference>
<evidence type="ECO:0000313" key="2">
    <source>
        <dbReference type="EMBL" id="KAI6648079.1"/>
    </source>
</evidence>
<dbReference type="GO" id="GO:0061630">
    <property type="term" value="F:ubiquitin protein ligase activity"/>
    <property type="evidence" value="ECO:0007669"/>
    <property type="project" value="UniProtKB-EC"/>
</dbReference>
<dbReference type="InterPro" id="IPR058554">
    <property type="entry name" value="RAG1_RNase_H"/>
</dbReference>
<dbReference type="GO" id="GO:0097519">
    <property type="term" value="C:DNA recombinase complex"/>
    <property type="evidence" value="ECO:0007669"/>
    <property type="project" value="TreeGrafter"/>
</dbReference>
<keyword evidence="3" id="KW-1185">Reference proteome</keyword>
<feature type="domain" description="V(D)J recombination-activating protein 1 RNase H" evidence="1">
    <location>
        <begin position="283"/>
        <end position="400"/>
    </location>
</feature>
<dbReference type="Pfam" id="PF26100">
    <property type="entry name" value="RAG1_RNase_H"/>
    <property type="match status" value="1"/>
</dbReference>
<dbReference type="GO" id="GO:0002250">
    <property type="term" value="P:adaptive immune response"/>
    <property type="evidence" value="ECO:0007669"/>
    <property type="project" value="TreeGrafter"/>
</dbReference>
<dbReference type="GO" id="GO:1990238">
    <property type="term" value="F:double-stranded DNA endonuclease activity"/>
    <property type="evidence" value="ECO:0007669"/>
    <property type="project" value="TreeGrafter"/>
</dbReference>
<dbReference type="GO" id="GO:0005634">
    <property type="term" value="C:nucleus"/>
    <property type="evidence" value="ECO:0007669"/>
    <property type="project" value="TreeGrafter"/>
</dbReference>
<dbReference type="InterPro" id="IPR024627">
    <property type="entry name" value="RAG1"/>
</dbReference>
<organism evidence="2 3">
    <name type="scientific">Oopsacas minuta</name>
    <dbReference type="NCBI Taxonomy" id="111878"/>
    <lineage>
        <taxon>Eukaryota</taxon>
        <taxon>Metazoa</taxon>
        <taxon>Porifera</taxon>
        <taxon>Hexactinellida</taxon>
        <taxon>Hexasterophora</taxon>
        <taxon>Lyssacinosida</taxon>
        <taxon>Leucopsacidae</taxon>
        <taxon>Oopsacas</taxon>
    </lineage>
</organism>
<evidence type="ECO:0000313" key="3">
    <source>
        <dbReference type="Proteomes" id="UP001165289"/>
    </source>
</evidence>
<dbReference type="GO" id="GO:0046872">
    <property type="term" value="F:metal ion binding"/>
    <property type="evidence" value="ECO:0007669"/>
    <property type="project" value="UniProtKB-KW"/>
</dbReference>
<sequence>MTQELTFPNSHLEFAKILKDNNNCISTTLSLFEQNFQMDFEERKQLEATLLRVRIRIRKAKKSLDCLEGDWWHCGISMEPELKRNRFYDTVELSSDDEEVISTLSANHRKSIDNLTMQQQRSRLSNVLESIKALSIVENTSEIKIAALALQLLSNQTKQREIAKVSKSVVYDKFSGQFGKMLKKELDVTKTVFLVDLLEIGRRKYTQLRHHLLSSDIRFPAYYRVVEERNSIILRSDIQMYPNPETPLGVYMPYAHHVRHTFCRLMSTLPPPPAQDFPLQFQIADGLDGSGSHTVYNQSNTNTDTKSFILFCFRAVKIISNSGRELWKNNTPNSPFAQRPIFLLAAKENEANIKRFIDDLINTDTDLMRSEGFTLGPDQQVRVDIVRSMLDGKMAGILSGAGGASCQLCTATHKELSDRELIIQGFPINRHITDAIQLFGEIEDSHSFFSLPSNQRCNITHEPTSTINLLPASPLHSYTGIFRWFNLLIYHLNCGKRTWSPTSLAIKNSMIFVRNLIEGKTGMRIDQPNASGGTSSTGSVARRAFSCDSKYIECVLSVVESEHKETLSKLHTHLSAILRIINSDRIINTEVFGDLCTDTYLLIVDSLPWVSITPTLHRVLAHSEEILKEFNLGRGLKSFSEEGSEACNKLLRKYRENLARKSSFEDNAMDIFVRLASESYPVLNQFRSSLVCERCGEHGHTKRAKCCRDNTENRLLDSSIDEIVDSLIINS</sequence>
<dbReference type="PANTHER" id="PTHR11539:SF0">
    <property type="entry name" value="V(D)J RECOMBINATION-ACTIVATING PROTEIN 1"/>
    <property type="match status" value="1"/>
</dbReference>
<dbReference type="GO" id="GO:0043565">
    <property type="term" value="F:sequence-specific DNA binding"/>
    <property type="evidence" value="ECO:0007669"/>
    <property type="project" value="InterPro"/>
</dbReference>
<dbReference type="EMBL" id="JAKMXF010000332">
    <property type="protein sequence ID" value="KAI6648079.1"/>
    <property type="molecule type" value="Genomic_DNA"/>
</dbReference>
<evidence type="ECO:0000259" key="1">
    <source>
        <dbReference type="Pfam" id="PF26100"/>
    </source>
</evidence>
<dbReference type="GO" id="GO:0033151">
    <property type="term" value="P:V(D)J recombination"/>
    <property type="evidence" value="ECO:0007669"/>
    <property type="project" value="InterPro"/>
</dbReference>
<accession>A0AAV7JI24</accession>
<dbReference type="GO" id="GO:0006325">
    <property type="term" value="P:chromatin organization"/>
    <property type="evidence" value="ECO:0007669"/>
    <property type="project" value="UniProtKB-KW"/>
</dbReference>
<comment type="caution">
    <text evidence="2">The sequence shown here is derived from an EMBL/GenBank/DDBJ whole genome shotgun (WGS) entry which is preliminary data.</text>
</comment>
<protein>
    <recommendedName>
        <fullName evidence="1">V(D)J recombination-activating protein 1 RNase H domain-containing protein</fullName>
    </recommendedName>
</protein>
<dbReference type="GO" id="GO:1905347">
    <property type="term" value="C:endodeoxyribonuclease complex"/>
    <property type="evidence" value="ECO:0007669"/>
    <property type="project" value="TreeGrafter"/>
</dbReference>
<dbReference type="AlphaFoldDB" id="A0AAV7JI24"/>
<proteinExistence type="predicted"/>
<name>A0AAV7JI24_9METZ</name>
<reference evidence="2 3" key="1">
    <citation type="journal article" date="2023" name="BMC Biol.">
        <title>The compact genome of the sponge Oopsacas minuta (Hexactinellida) is lacking key metazoan core genes.</title>
        <authorList>
            <person name="Santini S."/>
            <person name="Schenkelaars Q."/>
            <person name="Jourda C."/>
            <person name="Duchesne M."/>
            <person name="Belahbib H."/>
            <person name="Rocher C."/>
            <person name="Selva M."/>
            <person name="Riesgo A."/>
            <person name="Vervoort M."/>
            <person name="Leys S.P."/>
            <person name="Kodjabachian L."/>
            <person name="Le Bivic A."/>
            <person name="Borchiellini C."/>
            <person name="Claverie J.M."/>
            <person name="Renard E."/>
        </authorList>
    </citation>
    <scope>NUCLEOTIDE SEQUENCE [LARGE SCALE GENOMIC DNA]</scope>
    <source>
        <strain evidence="2">SPO-2</strain>
    </source>
</reference>